<evidence type="ECO:0000256" key="4">
    <source>
        <dbReference type="ARBA" id="ARBA00023002"/>
    </source>
</evidence>
<feature type="active site" description="Proton acceptor" evidence="6">
    <location>
        <position position="286"/>
    </location>
</feature>
<dbReference type="GO" id="GO:0000105">
    <property type="term" value="P:L-histidine biosynthetic process"/>
    <property type="evidence" value="ECO:0007669"/>
    <property type="project" value="InterPro"/>
</dbReference>
<accession>A0A2T2WE44</accession>
<dbReference type="NCBIfam" id="TIGR00069">
    <property type="entry name" value="hisD"/>
    <property type="match status" value="1"/>
</dbReference>
<name>A0A2T2WE44_9FIRM</name>
<feature type="binding site" evidence="7">
    <location>
        <position position="182"/>
    </location>
    <ligand>
        <name>NAD(+)</name>
        <dbReference type="ChEBI" id="CHEBI:57540"/>
    </ligand>
</feature>
<keyword evidence="7" id="KW-0520">NAD</keyword>
<dbReference type="AlphaFoldDB" id="A0A2T2WE44"/>
<evidence type="ECO:0000256" key="7">
    <source>
        <dbReference type="PIRSR" id="PIRSR000099-2"/>
    </source>
</evidence>
<feature type="active site" description="Proton acceptor" evidence="6">
    <location>
        <position position="287"/>
    </location>
</feature>
<dbReference type="GO" id="GO:0004399">
    <property type="term" value="F:histidinol dehydrogenase activity"/>
    <property type="evidence" value="ECO:0007669"/>
    <property type="project" value="InterPro"/>
</dbReference>
<dbReference type="InterPro" id="IPR012131">
    <property type="entry name" value="Hstdl_DH"/>
</dbReference>
<feature type="binding site" evidence="8">
    <location>
        <position position="374"/>
    </location>
    <ligand>
        <name>substrate</name>
    </ligand>
</feature>
<feature type="binding site" evidence="8">
    <location>
        <position position="232"/>
    </location>
    <ligand>
        <name>substrate</name>
    </ligand>
</feature>
<gene>
    <name evidence="11" type="primary">hisD</name>
    <name evidence="11" type="ORF">C7B45_14690</name>
</gene>
<evidence type="ECO:0000313" key="11">
    <source>
        <dbReference type="EMBL" id="PSR20506.1"/>
    </source>
</evidence>
<keyword evidence="3 9" id="KW-0862">Zinc</keyword>
<dbReference type="EMBL" id="PXYV01000060">
    <property type="protein sequence ID" value="PSR20506.1"/>
    <property type="molecule type" value="Genomic_DNA"/>
</dbReference>
<feature type="binding site" evidence="8">
    <location>
        <position position="320"/>
    </location>
    <ligand>
        <name>substrate</name>
    </ligand>
</feature>
<organism evidence="11 12">
    <name type="scientific">Sulfobacillus acidophilus</name>
    <dbReference type="NCBI Taxonomy" id="53633"/>
    <lineage>
        <taxon>Bacteria</taxon>
        <taxon>Bacillati</taxon>
        <taxon>Bacillota</taxon>
        <taxon>Clostridia</taxon>
        <taxon>Eubacteriales</taxon>
        <taxon>Clostridiales Family XVII. Incertae Sedis</taxon>
        <taxon>Sulfobacillus</taxon>
    </lineage>
</organism>
<reference evidence="11 12" key="1">
    <citation type="journal article" date="2014" name="BMC Genomics">
        <title>Comparison of environmental and isolate Sulfobacillus genomes reveals diverse carbon, sulfur, nitrogen, and hydrogen metabolisms.</title>
        <authorList>
            <person name="Justice N.B."/>
            <person name="Norman A."/>
            <person name="Brown C.T."/>
            <person name="Singh A."/>
            <person name="Thomas B.C."/>
            <person name="Banfield J.F."/>
        </authorList>
    </citation>
    <scope>NUCLEOTIDE SEQUENCE [LARGE SCALE GENOMIC DNA]</scope>
    <source>
        <strain evidence="11">AMDSBA3</strain>
    </source>
</reference>
<dbReference type="Pfam" id="PF00815">
    <property type="entry name" value="Histidinol_dh"/>
    <property type="match status" value="1"/>
</dbReference>
<keyword evidence="2 9" id="KW-0479">Metal-binding</keyword>
<dbReference type="FunFam" id="3.40.50.1980:FF:000001">
    <property type="entry name" value="Histidinol dehydrogenase"/>
    <property type="match status" value="1"/>
</dbReference>
<feature type="binding site" evidence="8">
    <location>
        <position position="287"/>
    </location>
    <ligand>
        <name>substrate</name>
    </ligand>
</feature>
<dbReference type="Gene3D" id="3.40.50.1980">
    <property type="entry name" value="Nitrogenase molybdenum iron protein domain"/>
    <property type="match status" value="2"/>
</dbReference>
<feature type="binding site" evidence="8">
    <location>
        <position position="207"/>
    </location>
    <ligand>
        <name>substrate</name>
    </ligand>
</feature>
<evidence type="ECO:0000256" key="3">
    <source>
        <dbReference type="ARBA" id="ARBA00022833"/>
    </source>
</evidence>
<keyword evidence="4 5" id="KW-0560">Oxidoreductase</keyword>
<dbReference type="SUPFAM" id="SSF53720">
    <property type="entry name" value="ALDH-like"/>
    <property type="match status" value="1"/>
</dbReference>
<evidence type="ECO:0000256" key="6">
    <source>
        <dbReference type="PIRSR" id="PIRSR000099-1"/>
    </source>
</evidence>
<dbReference type="PANTHER" id="PTHR21256">
    <property type="entry name" value="HISTIDINOL DEHYDROGENASE HDH"/>
    <property type="match status" value="1"/>
</dbReference>
<feature type="binding site" evidence="8">
    <location>
        <position position="229"/>
    </location>
    <ligand>
        <name>substrate</name>
    </ligand>
</feature>
<dbReference type="InterPro" id="IPR016161">
    <property type="entry name" value="Ald_DH/histidinol_DH"/>
</dbReference>
<dbReference type="InterPro" id="IPR022695">
    <property type="entry name" value="Histidinol_DH_monofunct"/>
</dbReference>
<feature type="binding site" evidence="9">
    <location>
        <position position="232"/>
    </location>
    <ligand>
        <name>Zn(2+)</name>
        <dbReference type="ChEBI" id="CHEBI:29105"/>
    </ligand>
</feature>
<dbReference type="PANTHER" id="PTHR21256:SF2">
    <property type="entry name" value="HISTIDINE BIOSYNTHESIS TRIFUNCTIONAL PROTEIN"/>
    <property type="match status" value="1"/>
</dbReference>
<evidence type="ECO:0000256" key="5">
    <source>
        <dbReference type="PIRNR" id="PIRNR000099"/>
    </source>
</evidence>
<sequence length="398" mass="43652">MTVSEILDDIRDEGVVAALKYTRLYDAIELGQNDLIWHPLLQEPPVIDWEIAEAIDFAIDQIRTFHEQTKPASVVTEPLPGVHLEERYHPLGRVGIYIPNGQFPLISTLLMTAIPARAAGVTEVLAAMSPRDRVFAQPLWTYVFQRLNISDVLLLGGAQAIGALAYGLENFSPVDFIAGPGNRYVAEAKREVARRGLVGIDLYAGPSEVLVIANEMQWLDYVVSDLMAQAEHDRDARAELVTTNPELAEVVRERTRELASDMGMITVTEVETLQDAVRVANDRAPEHLGLMGAEVEALADDIWTAGAIFVGPLAGQAFGDYVAGPSHVLPTGGVGRFQSGLSTRTFMKRISVIQVSPTVSPKPYQHAAVLAHLEGLLRHEQSMRLRQSWLQTHGGTNL</sequence>
<feature type="binding site" evidence="7">
    <location>
        <position position="159"/>
    </location>
    <ligand>
        <name>NAD(+)</name>
        <dbReference type="ChEBI" id="CHEBI:57540"/>
    </ligand>
</feature>
<dbReference type="Gene3D" id="1.20.5.1300">
    <property type="match status" value="1"/>
</dbReference>
<feature type="binding site" evidence="7">
    <location>
        <position position="97"/>
    </location>
    <ligand>
        <name>NAD(+)</name>
        <dbReference type="ChEBI" id="CHEBI:57540"/>
    </ligand>
</feature>
<dbReference type="GO" id="GO:0051287">
    <property type="term" value="F:NAD binding"/>
    <property type="evidence" value="ECO:0007669"/>
    <property type="project" value="InterPro"/>
</dbReference>
<feature type="binding site" evidence="9">
    <location>
        <position position="320"/>
    </location>
    <ligand>
        <name>Zn(2+)</name>
        <dbReference type="ChEBI" id="CHEBI:29105"/>
    </ligand>
</feature>
<feature type="binding site" evidence="9">
    <location>
        <position position="379"/>
    </location>
    <ligand>
        <name>Zn(2+)</name>
        <dbReference type="ChEBI" id="CHEBI:29105"/>
    </ligand>
</feature>
<comment type="similarity">
    <text evidence="1 5 10">Belongs to the histidinol dehydrogenase family.</text>
</comment>
<comment type="caution">
    <text evidence="11">The sequence shown here is derived from an EMBL/GenBank/DDBJ whole genome shotgun (WGS) entry which is preliminary data.</text>
</comment>
<evidence type="ECO:0000313" key="12">
    <source>
        <dbReference type="Proteomes" id="UP000241848"/>
    </source>
</evidence>
<feature type="binding site" evidence="8">
    <location>
        <position position="379"/>
    </location>
    <ligand>
        <name>substrate</name>
    </ligand>
</feature>
<dbReference type="PRINTS" id="PR00083">
    <property type="entry name" value="HOLDHDRGNASE"/>
</dbReference>
<comment type="cofactor">
    <cofactor evidence="9">
        <name>Zn(2+)</name>
        <dbReference type="ChEBI" id="CHEBI:29105"/>
    </cofactor>
    <text evidence="9">Binds 1 zinc ion per subunit.</text>
</comment>
<evidence type="ECO:0000256" key="2">
    <source>
        <dbReference type="ARBA" id="ARBA00022723"/>
    </source>
</evidence>
<protein>
    <submittedName>
        <fullName evidence="11">Histidinol dehydrogenase</fullName>
    </submittedName>
</protein>
<evidence type="ECO:0000256" key="1">
    <source>
        <dbReference type="ARBA" id="ARBA00010178"/>
    </source>
</evidence>
<dbReference type="GO" id="GO:0046872">
    <property type="term" value="F:metal ion binding"/>
    <property type="evidence" value="ECO:0007669"/>
    <property type="project" value="UniProtKB-KW"/>
</dbReference>
<proteinExistence type="inferred from homology"/>
<evidence type="ECO:0000256" key="9">
    <source>
        <dbReference type="PIRSR" id="PIRSR000099-4"/>
    </source>
</evidence>
<evidence type="ECO:0000256" key="8">
    <source>
        <dbReference type="PIRSR" id="PIRSR000099-3"/>
    </source>
</evidence>
<feature type="binding site" evidence="9">
    <location>
        <position position="229"/>
    </location>
    <ligand>
        <name>Zn(2+)</name>
        <dbReference type="ChEBI" id="CHEBI:29105"/>
    </ligand>
</feature>
<dbReference type="PIRSF" id="PIRSF000099">
    <property type="entry name" value="Histidinol_dh"/>
    <property type="match status" value="1"/>
</dbReference>
<dbReference type="Proteomes" id="UP000241848">
    <property type="component" value="Unassembled WGS sequence"/>
</dbReference>
<dbReference type="GO" id="GO:0005737">
    <property type="term" value="C:cytoplasm"/>
    <property type="evidence" value="ECO:0007669"/>
    <property type="project" value="TreeGrafter"/>
</dbReference>
<dbReference type="CDD" id="cd06572">
    <property type="entry name" value="Histidinol_dh"/>
    <property type="match status" value="1"/>
</dbReference>
<evidence type="ECO:0000256" key="10">
    <source>
        <dbReference type="RuleBase" id="RU004175"/>
    </source>
</evidence>